<comment type="catalytic activity">
    <reaction evidence="7">
        <text>N-methylethanolamine phosphate + S-adenosyl-L-methionine = N,N-dimethylethanolamine phosphate + S-adenosyl-L-homocysteine + H(+)</text>
        <dbReference type="Rhea" id="RHEA:25321"/>
        <dbReference type="ChEBI" id="CHEBI:15378"/>
        <dbReference type="ChEBI" id="CHEBI:57781"/>
        <dbReference type="ChEBI" id="CHEBI:57856"/>
        <dbReference type="ChEBI" id="CHEBI:58641"/>
        <dbReference type="ChEBI" id="CHEBI:59789"/>
        <dbReference type="EC" id="2.1.1.103"/>
    </reaction>
    <physiologicalReaction direction="left-to-right" evidence="7">
        <dbReference type="Rhea" id="RHEA:25322"/>
    </physiologicalReaction>
</comment>
<sequence>MPEHDDIKTMKLYTNVERIQNELAARGMLESEYINPLSLCEVDSMHYKGMSAIEAVIAAMKLESSSTVLDIGSGFGGTARILSESSKCATTALELQRDIHEMAEYLTKKCRLENLVRHVSGDILTLDLDKLGGGIAFFDGVVSLLVFLHISDKRSLLEKCAKMLKPGGTLFVEDYYCRSPFSEDEVKSLMEDVYAFDLPTRDEYISHLEASGFHNIQFNDKTSEWTIYVQERVLKFVSNRSQFEDIHGEPTYLSLLHFYEAVAKLFSAQSLGGVRIIAKAK</sequence>
<evidence type="ECO:0000313" key="9">
    <source>
        <dbReference type="EMBL" id="KAL3806386.1"/>
    </source>
</evidence>
<dbReference type="EMBL" id="JALLPB020000820">
    <property type="protein sequence ID" value="KAL3806386.1"/>
    <property type="molecule type" value="Genomic_DNA"/>
</dbReference>
<dbReference type="Proteomes" id="UP001530377">
    <property type="component" value="Unassembled WGS sequence"/>
</dbReference>
<dbReference type="InterPro" id="IPR029063">
    <property type="entry name" value="SAM-dependent_MTases_sf"/>
</dbReference>
<comment type="caution">
    <text evidence="9">The sequence shown here is derived from an EMBL/GenBank/DDBJ whole genome shotgun (WGS) entry which is preliminary data.</text>
</comment>
<keyword evidence="4" id="KW-0808">Transferase</keyword>
<gene>
    <name evidence="9" type="ORF">ACHAXA_006376</name>
</gene>
<evidence type="ECO:0000259" key="8">
    <source>
        <dbReference type="Pfam" id="PF08241"/>
    </source>
</evidence>
<dbReference type="GO" id="GO:0000234">
    <property type="term" value="F:phosphoethanolamine N-methyltransferase activity"/>
    <property type="evidence" value="ECO:0007669"/>
    <property type="project" value="UniProtKB-EC"/>
</dbReference>
<dbReference type="SUPFAM" id="SSF53335">
    <property type="entry name" value="S-adenosyl-L-methionine-dependent methyltransferases"/>
    <property type="match status" value="1"/>
</dbReference>
<reference evidence="9 10" key="1">
    <citation type="submission" date="2024-10" db="EMBL/GenBank/DDBJ databases">
        <title>Updated reference genomes for cyclostephanoid diatoms.</title>
        <authorList>
            <person name="Roberts W.R."/>
            <person name="Alverson A.J."/>
        </authorList>
    </citation>
    <scope>NUCLEOTIDE SEQUENCE [LARGE SCALE GENOMIC DNA]</scope>
    <source>
        <strain evidence="9 10">AJA228-03</strain>
    </source>
</reference>
<evidence type="ECO:0000256" key="1">
    <source>
        <dbReference type="ARBA" id="ARBA00004969"/>
    </source>
</evidence>
<comment type="catalytic activity">
    <reaction evidence="6">
        <text>N,N-dimethylethanolamine phosphate + S-adenosyl-L-methionine = phosphocholine + S-adenosyl-L-homocysteine + H(+)</text>
        <dbReference type="Rhea" id="RHEA:25325"/>
        <dbReference type="ChEBI" id="CHEBI:15378"/>
        <dbReference type="ChEBI" id="CHEBI:57856"/>
        <dbReference type="ChEBI" id="CHEBI:58641"/>
        <dbReference type="ChEBI" id="CHEBI:59789"/>
        <dbReference type="ChEBI" id="CHEBI:295975"/>
        <dbReference type="EC" id="2.1.1.103"/>
    </reaction>
    <physiologicalReaction direction="left-to-right" evidence="6">
        <dbReference type="Rhea" id="RHEA:25326"/>
    </physiologicalReaction>
</comment>
<evidence type="ECO:0000256" key="3">
    <source>
        <dbReference type="ARBA" id="ARBA00022603"/>
    </source>
</evidence>
<keyword evidence="10" id="KW-1185">Reference proteome</keyword>
<comment type="pathway">
    <text evidence="2">Lipid metabolism.</text>
</comment>
<dbReference type="EC" id="2.1.1.103" evidence="5"/>
<evidence type="ECO:0000256" key="2">
    <source>
        <dbReference type="ARBA" id="ARBA00005189"/>
    </source>
</evidence>
<dbReference type="CDD" id="cd02440">
    <property type="entry name" value="AdoMet_MTases"/>
    <property type="match status" value="1"/>
</dbReference>
<dbReference type="InterPro" id="IPR013216">
    <property type="entry name" value="Methyltransf_11"/>
</dbReference>
<keyword evidence="3" id="KW-0489">Methyltransferase</keyword>
<comment type="pathway">
    <text evidence="1">Phospholipid metabolism; phosphatidylcholine biosynthesis.</text>
</comment>
<evidence type="ECO:0000256" key="7">
    <source>
        <dbReference type="ARBA" id="ARBA00047841"/>
    </source>
</evidence>
<evidence type="ECO:0000256" key="4">
    <source>
        <dbReference type="ARBA" id="ARBA00022679"/>
    </source>
</evidence>
<dbReference type="GO" id="GO:0032259">
    <property type="term" value="P:methylation"/>
    <property type="evidence" value="ECO:0007669"/>
    <property type="project" value="UniProtKB-KW"/>
</dbReference>
<name>A0ABD3R438_9STRA</name>
<organism evidence="9 10">
    <name type="scientific">Cyclostephanos tholiformis</name>
    <dbReference type="NCBI Taxonomy" id="382380"/>
    <lineage>
        <taxon>Eukaryota</taxon>
        <taxon>Sar</taxon>
        <taxon>Stramenopiles</taxon>
        <taxon>Ochrophyta</taxon>
        <taxon>Bacillariophyta</taxon>
        <taxon>Coscinodiscophyceae</taxon>
        <taxon>Thalassiosirophycidae</taxon>
        <taxon>Stephanodiscales</taxon>
        <taxon>Stephanodiscaceae</taxon>
        <taxon>Cyclostephanos</taxon>
    </lineage>
</organism>
<dbReference type="Pfam" id="PF08241">
    <property type="entry name" value="Methyltransf_11"/>
    <property type="match status" value="1"/>
</dbReference>
<evidence type="ECO:0000256" key="6">
    <source>
        <dbReference type="ARBA" id="ARBA00047619"/>
    </source>
</evidence>
<feature type="domain" description="Methyltransferase type 11" evidence="8">
    <location>
        <begin position="69"/>
        <end position="172"/>
    </location>
</feature>
<dbReference type="AlphaFoldDB" id="A0ABD3R438"/>
<evidence type="ECO:0000256" key="5">
    <source>
        <dbReference type="ARBA" id="ARBA00035674"/>
    </source>
</evidence>
<accession>A0ABD3R438</accession>
<evidence type="ECO:0000313" key="10">
    <source>
        <dbReference type="Proteomes" id="UP001530377"/>
    </source>
</evidence>
<dbReference type="PANTHER" id="PTHR44307:SF2">
    <property type="entry name" value="PHOSPHOETHANOLAMINE METHYLTRANSFERASE ISOFORM X1"/>
    <property type="match status" value="1"/>
</dbReference>
<dbReference type="Gene3D" id="3.40.50.150">
    <property type="entry name" value="Vaccinia Virus protein VP39"/>
    <property type="match status" value="1"/>
</dbReference>
<dbReference type="PANTHER" id="PTHR44307">
    <property type="entry name" value="PHOSPHOETHANOLAMINE METHYLTRANSFERASE"/>
    <property type="match status" value="1"/>
</dbReference>
<protein>
    <recommendedName>
        <fullName evidence="5">phosphoethanolamine N-methyltransferase</fullName>
        <ecNumber evidence="5">2.1.1.103</ecNumber>
    </recommendedName>
</protein>
<proteinExistence type="predicted"/>